<accession>A0A1U9JSB7</accession>
<dbReference type="STRING" id="1902579.BHV28_00310"/>
<dbReference type="Gene3D" id="3.40.630.30">
    <property type="match status" value="1"/>
</dbReference>
<reference evidence="2 3" key="1">
    <citation type="journal article" date="2010" name="Science">
        <title>Genomic comparison of the ants Camponotus floridanus and Harpegnathos saltator.</title>
        <authorList>
            <person name="Bonasio R."/>
            <person name="Zhang G."/>
            <person name="Ye C."/>
            <person name="Mutti N.S."/>
            <person name="Fang X."/>
            <person name="Qin N."/>
            <person name="Donahue G."/>
            <person name="Yang P."/>
            <person name="Li Q."/>
            <person name="Li C."/>
            <person name="Zhang P."/>
            <person name="Huang Z."/>
            <person name="Berger S.L."/>
            <person name="Reinberg D."/>
            <person name="Wang J."/>
            <person name="Liebig J."/>
        </authorList>
    </citation>
    <scope>NUCLEOTIDE SEQUENCE [LARGE SCALE GENOMIC DNA]</scope>
    <source>
        <strain evidence="2 3">Hsal</strain>
    </source>
</reference>
<dbReference type="InterPro" id="IPR000182">
    <property type="entry name" value="GNAT_dom"/>
</dbReference>
<gene>
    <name evidence="2" type="primary">rimI</name>
    <name evidence="2" type="ORF">BHV28_00310</name>
</gene>
<name>A0A1U9JSB7_9HYPH</name>
<evidence type="ECO:0000313" key="3">
    <source>
        <dbReference type="Proteomes" id="UP000188912"/>
    </source>
</evidence>
<reference evidence="2 3" key="2">
    <citation type="journal article" date="2016" name="Sci. Rep.">
        <title>The genome of Rhizobiales bacteria in predatory ants reveals urease gene functions but no genes for nitrogen fixation.</title>
        <authorList>
            <person name="Neuvonen M.M."/>
            <person name="Tamarit D."/>
            <person name="Naslund K."/>
            <person name="Liebig J."/>
            <person name="Feldhaar H."/>
            <person name="Moran N.A."/>
            <person name="Guy L."/>
            <person name="Andersson S.G."/>
        </authorList>
    </citation>
    <scope>NUCLEOTIDE SEQUENCE [LARGE SCALE GENOMIC DNA]</scope>
    <source>
        <strain evidence="2 3">Hsal</strain>
    </source>
</reference>
<protein>
    <submittedName>
        <fullName evidence="2">Ribosomal protein S18 acetyltransferase</fullName>
    </submittedName>
</protein>
<dbReference type="CDD" id="cd04301">
    <property type="entry name" value="NAT_SF"/>
    <property type="match status" value="1"/>
</dbReference>
<dbReference type="SUPFAM" id="SSF55729">
    <property type="entry name" value="Acyl-CoA N-acyltransferases (Nat)"/>
    <property type="match status" value="1"/>
</dbReference>
<evidence type="ECO:0000259" key="1">
    <source>
        <dbReference type="PROSITE" id="PS51186"/>
    </source>
</evidence>
<organism evidence="2 3">
    <name type="scientific">Candidatus Tokpelaia hoelldobleri</name>
    <dbReference type="NCBI Taxonomy" id="1902579"/>
    <lineage>
        <taxon>Bacteria</taxon>
        <taxon>Pseudomonadati</taxon>
        <taxon>Pseudomonadota</taxon>
        <taxon>Alphaproteobacteria</taxon>
        <taxon>Hyphomicrobiales</taxon>
        <taxon>Candidatus Tokpelaia</taxon>
    </lineage>
</organism>
<dbReference type="GO" id="GO:0005840">
    <property type="term" value="C:ribosome"/>
    <property type="evidence" value="ECO:0007669"/>
    <property type="project" value="UniProtKB-KW"/>
</dbReference>
<keyword evidence="2" id="KW-0687">Ribonucleoprotein</keyword>
<dbReference type="Proteomes" id="UP000188912">
    <property type="component" value="Chromosome"/>
</dbReference>
<dbReference type="AlphaFoldDB" id="A0A1U9JSB7"/>
<proteinExistence type="predicted"/>
<dbReference type="InterPro" id="IPR016181">
    <property type="entry name" value="Acyl_CoA_acyltransferase"/>
</dbReference>
<dbReference type="PROSITE" id="PS51186">
    <property type="entry name" value="GNAT"/>
    <property type="match status" value="1"/>
</dbReference>
<feature type="domain" description="N-acetyltransferase" evidence="1">
    <location>
        <begin position="7"/>
        <end position="151"/>
    </location>
</feature>
<evidence type="ECO:0000313" key="2">
    <source>
        <dbReference type="EMBL" id="AQS40757.1"/>
    </source>
</evidence>
<dbReference type="GO" id="GO:0016747">
    <property type="term" value="F:acyltransferase activity, transferring groups other than amino-acyl groups"/>
    <property type="evidence" value="ECO:0007669"/>
    <property type="project" value="InterPro"/>
</dbReference>
<sequence>MTTEQNLEIRLLHLKDAHILSPLLATYAQALKRGAPRRPDDFYAEQLLQDRTAQVIGAHIDGKLVAFTIFYDLPDPVSGLRAGQVDHIHVQHTWQGKGIAKAMIDTLCDKAEENGWQRLMLNAPRLPEDGKRLYQQIAAPAEWTNFVIEFA</sequence>
<keyword evidence="3" id="KW-1185">Reference proteome</keyword>
<dbReference type="Pfam" id="PF00583">
    <property type="entry name" value="Acetyltransf_1"/>
    <property type="match status" value="1"/>
</dbReference>
<dbReference type="KEGG" id="thd:BHV28_00310"/>
<dbReference type="EMBL" id="CP017315">
    <property type="protein sequence ID" value="AQS40757.1"/>
    <property type="molecule type" value="Genomic_DNA"/>
</dbReference>
<keyword evidence="2" id="KW-0689">Ribosomal protein</keyword>